<keyword evidence="3" id="KW-0732">Signal</keyword>
<sequence>MISWYIPFSALVLFCASSETSGSRIPRPFLESVPSNRILHRSSRSENYTCRDGYSDLHQTPTMAFSASIDARRTSEPVGGFRQLQCLNCREFGAPESATCTNDRYGEAEVSYPQWTCKAEFRMRNIQIYLFDMDCTVDRASFFQNCVKKDSCILRITAAPGYMLGHILAVTVLLAVLGILIYFGIRYFIDDIKRRRYEKNAQPGCASLFRKSFSKVEADLDPSNRTASVGDREASSPVDGVLPFRDDPVDSTDSRKSAGEISRSELENPRSIPLSPGVRFSIRGAQHGKSRE</sequence>
<evidence type="ECO:0000256" key="2">
    <source>
        <dbReference type="SAM" id="Phobius"/>
    </source>
</evidence>
<keyword evidence="2" id="KW-1133">Transmembrane helix</keyword>
<feature type="signal peptide" evidence="3">
    <location>
        <begin position="1"/>
        <end position="22"/>
    </location>
</feature>
<dbReference type="GeneID" id="100897642"/>
<gene>
    <name evidence="5" type="primary">LOC100897642</name>
</gene>
<protein>
    <submittedName>
        <fullName evidence="5">Uncharacterized protein LOC100897642</fullName>
    </submittedName>
</protein>
<keyword evidence="2" id="KW-0812">Transmembrane</keyword>
<reference evidence="5" key="1">
    <citation type="submission" date="2025-08" db="UniProtKB">
        <authorList>
            <consortium name="RefSeq"/>
        </authorList>
    </citation>
    <scope>IDENTIFICATION</scope>
</reference>
<evidence type="ECO:0000313" key="4">
    <source>
        <dbReference type="Proteomes" id="UP000694867"/>
    </source>
</evidence>
<feature type="transmembrane region" description="Helical" evidence="2">
    <location>
        <begin position="162"/>
        <end position="189"/>
    </location>
</feature>
<evidence type="ECO:0000256" key="1">
    <source>
        <dbReference type="SAM" id="MobiDB-lite"/>
    </source>
</evidence>
<evidence type="ECO:0000256" key="3">
    <source>
        <dbReference type="SAM" id="SignalP"/>
    </source>
</evidence>
<dbReference type="RefSeq" id="XP_003746656.1">
    <property type="nucleotide sequence ID" value="XM_003746608.2"/>
</dbReference>
<accession>A0AAJ6QWT2</accession>
<keyword evidence="4" id="KW-1185">Reference proteome</keyword>
<dbReference type="Proteomes" id="UP000694867">
    <property type="component" value="Unplaced"/>
</dbReference>
<feature type="chain" id="PRO_5042596951" evidence="3">
    <location>
        <begin position="23"/>
        <end position="292"/>
    </location>
</feature>
<keyword evidence="2" id="KW-0472">Membrane</keyword>
<feature type="compositionally biased region" description="Basic and acidic residues" evidence="1">
    <location>
        <begin position="244"/>
        <end position="268"/>
    </location>
</feature>
<feature type="region of interest" description="Disordered" evidence="1">
    <location>
        <begin position="222"/>
        <end position="292"/>
    </location>
</feature>
<organism evidence="4 5">
    <name type="scientific">Galendromus occidentalis</name>
    <name type="common">western predatory mite</name>
    <dbReference type="NCBI Taxonomy" id="34638"/>
    <lineage>
        <taxon>Eukaryota</taxon>
        <taxon>Metazoa</taxon>
        <taxon>Ecdysozoa</taxon>
        <taxon>Arthropoda</taxon>
        <taxon>Chelicerata</taxon>
        <taxon>Arachnida</taxon>
        <taxon>Acari</taxon>
        <taxon>Parasitiformes</taxon>
        <taxon>Mesostigmata</taxon>
        <taxon>Gamasina</taxon>
        <taxon>Phytoseioidea</taxon>
        <taxon>Phytoseiidae</taxon>
        <taxon>Typhlodrominae</taxon>
        <taxon>Galendromus</taxon>
    </lineage>
</organism>
<proteinExistence type="predicted"/>
<dbReference type="AlphaFoldDB" id="A0AAJ6QWT2"/>
<dbReference type="KEGG" id="goe:100897642"/>
<name>A0AAJ6QWT2_9ACAR</name>
<evidence type="ECO:0000313" key="5">
    <source>
        <dbReference type="RefSeq" id="XP_003746656.1"/>
    </source>
</evidence>